<dbReference type="AlphaFoldDB" id="A0A8H5BEG3"/>
<keyword evidence="3" id="KW-1185">Reference proteome</keyword>
<dbReference type="EMBL" id="JAACJJ010000028">
    <property type="protein sequence ID" value="KAF5321636.1"/>
    <property type="molecule type" value="Genomic_DNA"/>
</dbReference>
<comment type="caution">
    <text evidence="2">The sequence shown here is derived from an EMBL/GenBank/DDBJ whole genome shotgun (WGS) entry which is preliminary data.</text>
</comment>
<sequence>MNPSEWNSTSSSSRKRPLDTIQELAGPPRNDRLGSSTSNVTFPPPSASQTPSNHKKSLRERFAESKWASGSGELNDISQQSLRYKAGAATQSPGSRVEYRNMQSVFAQPPPTGMFGTDTPDLNCPSSDHWFSKLSADWLQPRKEEPKKKKKKKKIVATESQPPPPQSPLPSPTQVIFLQPTSSVDTPSALSPTATQYSQDDTEDLVMYETDTDDGTTLPPSSPMDAEAMGKMVTAFETHTVEDNAPQEIPISAPILQDQEREAMIPIIIIDVDTEAPSAVETPASSTLSACVQDGQLEPVAPAVYGAVINTIPVLLEMEKTPHLSIETYHNFVPAPSITEPLTTVNPTALLLNPTPLTRDEHFAAPHQPRVVNNSLSPNGNFAGGSESVSSSASASTQFVAPTPTEVTHNKSTIGTARSAQQKNSKPKVLKEGQRNLKNKGVHQCPVPGCTETSTRWYDLRTRHIITAHPEEAIRLGLDKSIKARGAQPEGASKLDSNRNMMPVDAKEESKLEQIFRCPSCFHPYSRRDALVRHAESIINPQRKNKPSCNLTVEEVRSLRKKFKAK</sequence>
<protein>
    <submittedName>
        <fullName evidence="2">Uncharacterized protein</fullName>
    </submittedName>
</protein>
<feature type="compositionally biased region" description="Pro residues" evidence="1">
    <location>
        <begin position="161"/>
        <end position="171"/>
    </location>
</feature>
<reference evidence="2 3" key="1">
    <citation type="journal article" date="2020" name="ISME J.">
        <title>Uncovering the hidden diversity of litter-decomposition mechanisms in mushroom-forming fungi.</title>
        <authorList>
            <person name="Floudas D."/>
            <person name="Bentzer J."/>
            <person name="Ahren D."/>
            <person name="Johansson T."/>
            <person name="Persson P."/>
            <person name="Tunlid A."/>
        </authorList>
    </citation>
    <scope>NUCLEOTIDE SEQUENCE [LARGE SCALE GENOMIC DNA]</scope>
    <source>
        <strain evidence="2 3">CBS 101986</strain>
    </source>
</reference>
<accession>A0A8H5BEG3</accession>
<feature type="compositionally biased region" description="Polar residues" evidence="1">
    <location>
        <begin position="407"/>
        <end position="424"/>
    </location>
</feature>
<feature type="region of interest" description="Disordered" evidence="1">
    <location>
        <begin position="106"/>
        <end position="174"/>
    </location>
</feature>
<feature type="compositionally biased region" description="Polar residues" evidence="1">
    <location>
        <begin position="33"/>
        <end position="52"/>
    </location>
</feature>
<organism evidence="2 3">
    <name type="scientific">Psilocybe cf. subviscida</name>
    <dbReference type="NCBI Taxonomy" id="2480587"/>
    <lineage>
        <taxon>Eukaryota</taxon>
        <taxon>Fungi</taxon>
        <taxon>Dikarya</taxon>
        <taxon>Basidiomycota</taxon>
        <taxon>Agaricomycotina</taxon>
        <taxon>Agaricomycetes</taxon>
        <taxon>Agaricomycetidae</taxon>
        <taxon>Agaricales</taxon>
        <taxon>Agaricineae</taxon>
        <taxon>Strophariaceae</taxon>
        <taxon>Psilocybe</taxon>
    </lineage>
</organism>
<feature type="region of interest" description="Disordered" evidence="1">
    <location>
        <begin position="1"/>
        <end position="77"/>
    </location>
</feature>
<name>A0A8H5BEG3_9AGAR</name>
<proteinExistence type="predicted"/>
<dbReference type="Proteomes" id="UP000567179">
    <property type="component" value="Unassembled WGS sequence"/>
</dbReference>
<evidence type="ECO:0000313" key="2">
    <source>
        <dbReference type="EMBL" id="KAF5321636.1"/>
    </source>
</evidence>
<feature type="region of interest" description="Disordered" evidence="1">
    <location>
        <begin position="407"/>
        <end position="429"/>
    </location>
</feature>
<evidence type="ECO:0000313" key="3">
    <source>
        <dbReference type="Proteomes" id="UP000567179"/>
    </source>
</evidence>
<gene>
    <name evidence="2" type="ORF">D9619_001959</name>
</gene>
<evidence type="ECO:0000256" key="1">
    <source>
        <dbReference type="SAM" id="MobiDB-lite"/>
    </source>
</evidence>